<sequence>MGGSRFHMHDRILGMLFKRAKRDHADRFQQSGKAINDKLRLERLSKNKKASFS</sequence>
<organism evidence="1 2">
    <name type="scientific">Brevibacillus brevis</name>
    <name type="common">Bacillus brevis</name>
    <dbReference type="NCBI Taxonomy" id="1393"/>
    <lineage>
        <taxon>Bacteria</taxon>
        <taxon>Bacillati</taxon>
        <taxon>Bacillota</taxon>
        <taxon>Bacilli</taxon>
        <taxon>Bacillales</taxon>
        <taxon>Paenibacillaceae</taxon>
        <taxon>Brevibacillus</taxon>
    </lineage>
</organism>
<evidence type="ECO:0000313" key="2">
    <source>
        <dbReference type="Proteomes" id="UP001256827"/>
    </source>
</evidence>
<proteinExistence type="predicted"/>
<dbReference type="EMBL" id="CP134050">
    <property type="protein sequence ID" value="WNC12131.1"/>
    <property type="molecule type" value="Genomic_DNA"/>
</dbReference>
<name>A0ABY9SWM1_BREBE</name>
<accession>A0ABY9SWM1</accession>
<evidence type="ECO:0000313" key="1">
    <source>
        <dbReference type="EMBL" id="WNC12131.1"/>
    </source>
</evidence>
<dbReference type="Proteomes" id="UP001256827">
    <property type="component" value="Chromosome"/>
</dbReference>
<protein>
    <submittedName>
        <fullName evidence="1">Uncharacterized protein</fullName>
    </submittedName>
</protein>
<reference evidence="1 2" key="1">
    <citation type="submission" date="2023-09" db="EMBL/GenBank/DDBJ databases">
        <title>Complete Genome and Methylome dissection of Bacillus brevis NEB573 original source of BbsI restriction endonuclease.</title>
        <authorList>
            <person name="Fomenkov A."/>
            <person name="Roberts R.D."/>
        </authorList>
    </citation>
    <scope>NUCLEOTIDE SEQUENCE [LARGE SCALE GENOMIC DNA]</scope>
    <source>
        <strain evidence="1 2">NEB573</strain>
    </source>
</reference>
<gene>
    <name evidence="1" type="ORF">RGB73_15410</name>
</gene>
<keyword evidence="2" id="KW-1185">Reference proteome</keyword>
<dbReference type="RefSeq" id="WP_310763399.1">
    <property type="nucleotide sequence ID" value="NZ_CP134050.1"/>
</dbReference>